<dbReference type="NCBIfam" id="TIGR02436">
    <property type="entry name" value="four helix bundle protein"/>
    <property type="match status" value="1"/>
</dbReference>
<gene>
    <name evidence="1" type="ORF">J2W95_002826</name>
</gene>
<dbReference type="RefSeq" id="WP_310008041.1">
    <property type="nucleotide sequence ID" value="NZ_JAVDTX010000006.1"/>
</dbReference>
<sequence length="124" mass="14540">MSNFRKLLVWQKAMSLTTKIYDNTKPFPKEEIFGLTSQLRRCAISIPSNIAEGFGRDSKNEFLRFLNISVGSLFELQTQLEIAKNIHFLKEEEFNNLYEDSREVERMLVAFIKRIKESNKISET</sequence>
<comment type="caution">
    <text evidence="1">The sequence shown here is derived from an EMBL/GenBank/DDBJ whole genome shotgun (WGS) entry which is preliminary data.</text>
</comment>
<dbReference type="Pfam" id="PF05635">
    <property type="entry name" value="23S_rRNA_IVP"/>
    <property type="match status" value="1"/>
</dbReference>
<dbReference type="PANTHER" id="PTHR38471:SF2">
    <property type="entry name" value="FOUR HELIX BUNDLE PROTEIN"/>
    <property type="match status" value="1"/>
</dbReference>
<dbReference type="Proteomes" id="UP001261871">
    <property type="component" value="Unassembled WGS sequence"/>
</dbReference>
<proteinExistence type="predicted"/>
<dbReference type="CDD" id="cd16377">
    <property type="entry name" value="23S_rRNA_IVP_like"/>
    <property type="match status" value="1"/>
</dbReference>
<dbReference type="SUPFAM" id="SSF158446">
    <property type="entry name" value="IVS-encoded protein-like"/>
    <property type="match status" value="1"/>
</dbReference>
<evidence type="ECO:0000313" key="2">
    <source>
        <dbReference type="Proteomes" id="UP001261871"/>
    </source>
</evidence>
<evidence type="ECO:0000313" key="1">
    <source>
        <dbReference type="EMBL" id="MDR6846115.1"/>
    </source>
</evidence>
<reference evidence="1 2" key="1">
    <citation type="submission" date="2023-07" db="EMBL/GenBank/DDBJ databases">
        <title>Sorghum-associated microbial communities from plants grown in Nebraska, USA.</title>
        <authorList>
            <person name="Schachtman D."/>
        </authorList>
    </citation>
    <scope>NUCLEOTIDE SEQUENCE [LARGE SCALE GENOMIC DNA]</scope>
    <source>
        <strain evidence="1 2">BE124</strain>
    </source>
</reference>
<dbReference type="EMBL" id="JAVDTX010000006">
    <property type="protein sequence ID" value="MDR6846115.1"/>
    <property type="molecule type" value="Genomic_DNA"/>
</dbReference>
<organism evidence="1 2">
    <name type="scientific">Flavobacterium granuli</name>
    <dbReference type="NCBI Taxonomy" id="280093"/>
    <lineage>
        <taxon>Bacteria</taxon>
        <taxon>Pseudomonadati</taxon>
        <taxon>Bacteroidota</taxon>
        <taxon>Flavobacteriia</taxon>
        <taxon>Flavobacteriales</taxon>
        <taxon>Flavobacteriaceae</taxon>
        <taxon>Flavobacterium</taxon>
    </lineage>
</organism>
<dbReference type="PANTHER" id="PTHR38471">
    <property type="entry name" value="FOUR HELIX BUNDLE PROTEIN"/>
    <property type="match status" value="1"/>
</dbReference>
<dbReference type="Gene3D" id="1.20.1440.60">
    <property type="entry name" value="23S rRNA-intervening sequence"/>
    <property type="match status" value="1"/>
</dbReference>
<dbReference type="InterPro" id="IPR036583">
    <property type="entry name" value="23S_rRNA_IVS_sf"/>
</dbReference>
<dbReference type="NCBIfam" id="NF008911">
    <property type="entry name" value="PRK12275.1-2"/>
    <property type="match status" value="1"/>
</dbReference>
<keyword evidence="2" id="KW-1185">Reference proteome</keyword>
<protein>
    <submittedName>
        <fullName evidence="1">Four helix bundle protein</fullName>
    </submittedName>
</protein>
<name>A0ABU1S505_9FLAO</name>
<accession>A0ABU1S505</accession>
<dbReference type="InterPro" id="IPR012657">
    <property type="entry name" value="23S_rRNA-intervening_sequence"/>
</dbReference>